<evidence type="ECO:0000313" key="1">
    <source>
        <dbReference type="EMBL" id="MDR6785541.1"/>
    </source>
</evidence>
<comment type="caution">
    <text evidence="1">The sequence shown here is derived from an EMBL/GenBank/DDBJ whole genome shotgun (WGS) entry which is preliminary data.</text>
</comment>
<proteinExistence type="predicted"/>
<sequence>MVIKINSASIDELANIDPAQVSSVSIEGYLSNEKLDILNQLLNTNTQINLVVVTDPGEPEKKDHFTGLQLISQLNNIRNLNVLCFGSQPLENLEPLRGIYNLEHFRLSGNYNKKIDLDPLLESKALKVLELEFGLADKKQYKIINQLTQLAQLKVSTLDVAAIMPNDRISELTVTNTLKNPELITAAFPNLSSFSISYAKGLESFDFLSSLKKLTQLSIGYTQKLNQLPKLANPENINSLIFLHTPNFKGIEQVLAFENLESLAINEFDSIPVGEVAKLEKLKKLKRVVLNFKKDPDQEQFEQLALKSGWKTDFSL</sequence>
<name>A0ACC6L223_9SPHI</name>
<reference evidence="1" key="1">
    <citation type="submission" date="2023-07" db="EMBL/GenBank/DDBJ databases">
        <title>Sorghum-associated microbial communities from plants grown in Nebraska, USA.</title>
        <authorList>
            <person name="Schachtman D."/>
        </authorList>
    </citation>
    <scope>NUCLEOTIDE SEQUENCE</scope>
    <source>
        <strain evidence="1">2697</strain>
    </source>
</reference>
<organism evidence="1 2">
    <name type="scientific">Pedobacter africanus</name>
    <dbReference type="NCBI Taxonomy" id="151894"/>
    <lineage>
        <taxon>Bacteria</taxon>
        <taxon>Pseudomonadati</taxon>
        <taxon>Bacteroidota</taxon>
        <taxon>Sphingobacteriia</taxon>
        <taxon>Sphingobacteriales</taxon>
        <taxon>Sphingobacteriaceae</taxon>
        <taxon>Pedobacter</taxon>
    </lineage>
</organism>
<dbReference type="Proteomes" id="UP001246858">
    <property type="component" value="Unassembled WGS sequence"/>
</dbReference>
<evidence type="ECO:0000313" key="2">
    <source>
        <dbReference type="Proteomes" id="UP001246858"/>
    </source>
</evidence>
<keyword evidence="2" id="KW-1185">Reference proteome</keyword>
<protein>
    <submittedName>
        <fullName evidence="1">Uncharacterized protein</fullName>
    </submittedName>
</protein>
<gene>
    <name evidence="1" type="ORF">J2X78_004126</name>
</gene>
<accession>A0ACC6L223</accession>
<dbReference type="EMBL" id="JAVDTF010000004">
    <property type="protein sequence ID" value="MDR6785541.1"/>
    <property type="molecule type" value="Genomic_DNA"/>
</dbReference>